<dbReference type="CDD" id="cd00054">
    <property type="entry name" value="EGF_CA"/>
    <property type="match status" value="4"/>
</dbReference>
<dbReference type="Gene3D" id="2.60.120.260">
    <property type="entry name" value="Galactose-binding domain-like"/>
    <property type="match status" value="3"/>
</dbReference>
<feature type="domain" description="EGF-like" evidence="7">
    <location>
        <begin position="278"/>
        <end position="318"/>
    </location>
</feature>
<dbReference type="InterPro" id="IPR000421">
    <property type="entry name" value="FA58C"/>
</dbReference>
<dbReference type="InterPro" id="IPR049883">
    <property type="entry name" value="NOTCH1_EGF-like"/>
</dbReference>
<dbReference type="Pfam" id="PF07645">
    <property type="entry name" value="EGF_CA"/>
    <property type="match status" value="1"/>
</dbReference>
<comment type="caution">
    <text evidence="8">The sequence shown here is derived from an EMBL/GenBank/DDBJ whole genome shotgun (WGS) entry which is preliminary data.</text>
</comment>
<dbReference type="FunFam" id="2.60.120.260:FF:000016">
    <property type="entry name" value="Contactin-associated protein-like 4 isoform 1"/>
    <property type="match status" value="1"/>
</dbReference>
<dbReference type="Proteomes" id="UP001159428">
    <property type="component" value="Unassembled WGS sequence"/>
</dbReference>
<evidence type="ECO:0000313" key="9">
    <source>
        <dbReference type="Proteomes" id="UP001159428"/>
    </source>
</evidence>
<dbReference type="PROSITE" id="PS00010">
    <property type="entry name" value="ASX_HYDROXYL"/>
    <property type="match status" value="4"/>
</dbReference>
<dbReference type="PROSITE" id="PS01187">
    <property type="entry name" value="EGF_CA"/>
    <property type="match status" value="2"/>
</dbReference>
<dbReference type="SMART" id="SM00231">
    <property type="entry name" value="FA58C"/>
    <property type="match status" value="2"/>
</dbReference>
<dbReference type="PANTHER" id="PTHR24543:SF325">
    <property type="entry name" value="F5_8 TYPE C DOMAIN-CONTAINING PROTEIN"/>
    <property type="match status" value="1"/>
</dbReference>
<dbReference type="InterPro" id="IPR018097">
    <property type="entry name" value="EGF_Ca-bd_CS"/>
</dbReference>
<evidence type="ECO:0000256" key="4">
    <source>
        <dbReference type="ARBA" id="ARBA00023157"/>
    </source>
</evidence>
<feature type="domain" description="EGF-like" evidence="7">
    <location>
        <begin position="410"/>
        <end position="450"/>
    </location>
</feature>
<dbReference type="SUPFAM" id="SSF49785">
    <property type="entry name" value="Galactose-binding domain-like"/>
    <property type="match status" value="2"/>
</dbReference>
<organism evidence="8 9">
    <name type="scientific">Pocillopora meandrina</name>
    <dbReference type="NCBI Taxonomy" id="46732"/>
    <lineage>
        <taxon>Eukaryota</taxon>
        <taxon>Metazoa</taxon>
        <taxon>Cnidaria</taxon>
        <taxon>Anthozoa</taxon>
        <taxon>Hexacorallia</taxon>
        <taxon>Scleractinia</taxon>
        <taxon>Astrocoeniina</taxon>
        <taxon>Pocilloporidae</taxon>
        <taxon>Pocillopora</taxon>
    </lineage>
</organism>
<dbReference type="InterPro" id="IPR024731">
    <property type="entry name" value="NELL2-like_EGF"/>
</dbReference>
<evidence type="ECO:0000259" key="7">
    <source>
        <dbReference type="PROSITE" id="PS50026"/>
    </source>
</evidence>
<dbReference type="InterPro" id="IPR001881">
    <property type="entry name" value="EGF-like_Ca-bd_dom"/>
</dbReference>
<keyword evidence="2" id="KW-0732">Signal</keyword>
<dbReference type="Gene3D" id="2.10.25.10">
    <property type="entry name" value="Laminin"/>
    <property type="match status" value="4"/>
</dbReference>
<reference evidence="8 9" key="1">
    <citation type="submission" date="2022-05" db="EMBL/GenBank/DDBJ databases">
        <authorList>
            <consortium name="Genoscope - CEA"/>
            <person name="William W."/>
        </authorList>
    </citation>
    <scope>NUCLEOTIDE SEQUENCE [LARGE SCALE GENOMIC DNA]</scope>
</reference>
<feature type="domain" description="EGF-like" evidence="7">
    <location>
        <begin position="369"/>
        <end position="409"/>
    </location>
</feature>
<sequence length="460" mass="51821">MESKAIANEQISASSQWDHNEAAHNGRLHFKQSGYKAGAWVALTNDENQWLQIELINPYVKITRVATQGRNGQTTLNWVTSYNLTYSNDGVKFHIYKERGHVESKNFVGNTDKDTVVYHDLFPPIRARYIRFRPTAWYNWITMRVELYGCLECQDPFGMENGVISDGQISASSELKAAHAANKARLKAPEGTWLPLVNNADQWLQIDLLENDIIVTRIATQGLNDSKKKKWAFDGNINRYSIVYHDLNPSIVGRYVRFRPINWNEEIAMRVELFGCSDLDECQEQKHNCHRMAHCNNTVGSFNCTCLQGFTGDGVSCFDINECKEELDDCAPEANCSNRYGSFVCRCLPGYSGDGRFCNGTYNEAQIFDINECTTNVHNCDPWAVCNNTIGSFNCTCFKGYEGNGTSCADVDECATSTHNCHGVAHCFNNPGSFSCECRKDYTGDGIACEPDVKQNWAEN</sequence>
<dbReference type="SUPFAM" id="SSF57184">
    <property type="entry name" value="Growth factor receptor domain"/>
    <property type="match status" value="2"/>
</dbReference>
<gene>
    <name evidence="8" type="ORF">PMEA_00012964</name>
</gene>
<dbReference type="SMART" id="SM00179">
    <property type="entry name" value="EGF_CA"/>
    <property type="match status" value="4"/>
</dbReference>
<dbReference type="PROSITE" id="PS01186">
    <property type="entry name" value="EGF_2"/>
    <property type="match status" value="3"/>
</dbReference>
<dbReference type="EMBL" id="CALNXJ010000224">
    <property type="protein sequence ID" value="CAH3169885.1"/>
    <property type="molecule type" value="Genomic_DNA"/>
</dbReference>
<evidence type="ECO:0000256" key="2">
    <source>
        <dbReference type="ARBA" id="ARBA00022729"/>
    </source>
</evidence>
<evidence type="ECO:0000313" key="8">
    <source>
        <dbReference type="EMBL" id="CAH3169885.1"/>
    </source>
</evidence>
<dbReference type="PROSITE" id="PS50026">
    <property type="entry name" value="EGF_3"/>
    <property type="match status" value="4"/>
</dbReference>
<dbReference type="FunFam" id="2.10.25.10:FF:000038">
    <property type="entry name" value="Fibrillin 2"/>
    <property type="match status" value="4"/>
</dbReference>
<feature type="domain" description="EGF-like" evidence="7">
    <location>
        <begin position="319"/>
        <end position="359"/>
    </location>
</feature>
<keyword evidence="3" id="KW-0677">Repeat</keyword>
<comment type="caution">
    <text evidence="5">Lacks conserved residue(s) required for the propagation of feature annotation.</text>
</comment>
<feature type="domain" description="F5/8 type C" evidence="6">
    <location>
        <begin position="153"/>
        <end position="276"/>
    </location>
</feature>
<protein>
    <submittedName>
        <fullName evidence="8">Uncharacterized protein</fullName>
    </submittedName>
</protein>
<evidence type="ECO:0000256" key="1">
    <source>
        <dbReference type="ARBA" id="ARBA00022536"/>
    </source>
</evidence>
<dbReference type="PROSITE" id="PS01286">
    <property type="entry name" value="FA58C_2"/>
    <property type="match status" value="2"/>
</dbReference>
<dbReference type="Pfam" id="PF00754">
    <property type="entry name" value="F5_F8_type_C"/>
    <property type="match status" value="2"/>
</dbReference>
<accession>A0AAU9Y7Q5</accession>
<name>A0AAU9Y7Q5_9CNID</name>
<proteinExistence type="predicted"/>
<keyword evidence="9" id="KW-1185">Reference proteome</keyword>
<evidence type="ECO:0000256" key="5">
    <source>
        <dbReference type="PROSITE-ProRule" id="PRU00076"/>
    </source>
</evidence>
<dbReference type="PANTHER" id="PTHR24543">
    <property type="entry name" value="MULTICOPPER OXIDASE-RELATED"/>
    <property type="match status" value="1"/>
</dbReference>
<keyword evidence="4" id="KW-1015">Disulfide bond</keyword>
<dbReference type="PROSITE" id="PS50022">
    <property type="entry name" value="FA58C_3"/>
    <property type="match status" value="2"/>
</dbReference>
<dbReference type="Pfam" id="PF12947">
    <property type="entry name" value="EGF_3"/>
    <property type="match status" value="3"/>
</dbReference>
<dbReference type="SMART" id="SM00181">
    <property type="entry name" value="EGF"/>
    <property type="match status" value="4"/>
</dbReference>
<dbReference type="CDD" id="cd00057">
    <property type="entry name" value="FA58C"/>
    <property type="match status" value="2"/>
</dbReference>
<dbReference type="AlphaFoldDB" id="A0AAU9Y7Q5"/>
<feature type="domain" description="F5/8 type C" evidence="6">
    <location>
        <begin position="1"/>
        <end position="150"/>
    </location>
</feature>
<evidence type="ECO:0000256" key="3">
    <source>
        <dbReference type="ARBA" id="ARBA00022737"/>
    </source>
</evidence>
<dbReference type="InterPro" id="IPR000152">
    <property type="entry name" value="EGF-type_Asp/Asn_hydroxyl_site"/>
</dbReference>
<evidence type="ECO:0000259" key="6">
    <source>
        <dbReference type="PROSITE" id="PS50022"/>
    </source>
</evidence>
<dbReference type="InterPro" id="IPR000742">
    <property type="entry name" value="EGF"/>
</dbReference>
<dbReference type="GO" id="GO:0005509">
    <property type="term" value="F:calcium ion binding"/>
    <property type="evidence" value="ECO:0007669"/>
    <property type="project" value="InterPro"/>
</dbReference>
<dbReference type="InterPro" id="IPR008979">
    <property type="entry name" value="Galactose-bd-like_sf"/>
</dbReference>
<dbReference type="InterPro" id="IPR009030">
    <property type="entry name" value="Growth_fac_rcpt_cys_sf"/>
</dbReference>
<keyword evidence="1 5" id="KW-0245">EGF-like domain</keyword>